<reference evidence="2" key="1">
    <citation type="submission" date="2007-02" db="EMBL/GenBank/DDBJ databases">
        <title>Complete sequence of Pyrobaculum calidifontis JCM 11548.</title>
        <authorList>
            <consortium name="US DOE Joint Genome Institute"/>
            <person name="Copeland A."/>
            <person name="Lucas S."/>
            <person name="Lapidus A."/>
            <person name="Barry K."/>
            <person name="Glavina del Rio T."/>
            <person name="Dalin E."/>
            <person name="Tice H."/>
            <person name="Pitluck S."/>
            <person name="Chain P."/>
            <person name="Malfatti S."/>
            <person name="Shin M."/>
            <person name="Vergez L."/>
            <person name="Schmutz J."/>
            <person name="Larimer F."/>
            <person name="Land M."/>
            <person name="Hauser L."/>
            <person name="Kyrpides N."/>
            <person name="Mikhailova N."/>
            <person name="Cozen A.E."/>
            <person name="Fitz-Gibbon S.T."/>
            <person name="House C.H."/>
            <person name="Saltikov C."/>
            <person name="Lowe T.M."/>
            <person name="Richardson P."/>
        </authorList>
    </citation>
    <scope>NUCLEOTIDE SEQUENCE [LARGE SCALE GENOMIC DNA]</scope>
    <source>
        <strain evidence="2">JCM 11548</strain>
    </source>
</reference>
<feature type="transmembrane region" description="Helical" evidence="1">
    <location>
        <begin position="132"/>
        <end position="156"/>
    </location>
</feature>
<evidence type="ECO:0000313" key="2">
    <source>
        <dbReference type="EMBL" id="ABO08447.1"/>
    </source>
</evidence>
<keyword evidence="1" id="KW-0812">Transmembrane</keyword>
<dbReference type="Proteomes" id="UP000001431">
    <property type="component" value="Chromosome"/>
</dbReference>
<accession>A3MUY0</accession>
<feature type="transmembrane region" description="Helical" evidence="1">
    <location>
        <begin position="30"/>
        <end position="52"/>
    </location>
</feature>
<dbReference type="HOGENOM" id="CLU_1425136_0_0_2"/>
<dbReference type="KEGG" id="pcl:Pcal_1022"/>
<feature type="transmembrane region" description="Helical" evidence="1">
    <location>
        <begin position="107"/>
        <end position="125"/>
    </location>
</feature>
<sequence>MPALWVSGLIGLALGGYLGLRGVKKRDLCDICFSIGLLVLGVLSLVLAAVGYEALGLAVVPILGALPPLLMSLGVVYVALPRYWKLYLIFVVVGIAAIAAVRQTVMVFHPVAGLILLALPIYAVVKKVAPPYFSLVSVGALLIGVGGVALATIAAGRPLLPLELVLAILPYVLLGTVVFMGLGALLGKKQ</sequence>
<name>A3MUY0_PYRCJ</name>
<feature type="transmembrane region" description="Helical" evidence="1">
    <location>
        <begin position="86"/>
        <end position="101"/>
    </location>
</feature>
<dbReference type="EMBL" id="CP000561">
    <property type="protein sequence ID" value="ABO08447.1"/>
    <property type="molecule type" value="Genomic_DNA"/>
</dbReference>
<dbReference type="GeneID" id="68225573"/>
<feature type="transmembrane region" description="Helical" evidence="1">
    <location>
        <begin position="6"/>
        <end position="23"/>
    </location>
</feature>
<protein>
    <submittedName>
        <fullName evidence="2">Uncharacterized protein</fullName>
    </submittedName>
</protein>
<proteinExistence type="predicted"/>
<dbReference type="AlphaFoldDB" id="A3MUY0"/>
<dbReference type="RefSeq" id="WP_011849705.1">
    <property type="nucleotide sequence ID" value="NC_009073.1"/>
</dbReference>
<gene>
    <name evidence="2" type="ordered locus">Pcal_1022</name>
</gene>
<evidence type="ECO:0000313" key="3">
    <source>
        <dbReference type="Proteomes" id="UP000001431"/>
    </source>
</evidence>
<evidence type="ECO:0000256" key="1">
    <source>
        <dbReference type="SAM" id="Phobius"/>
    </source>
</evidence>
<dbReference type="eggNOG" id="arCOG07069">
    <property type="taxonomic scope" value="Archaea"/>
</dbReference>
<keyword evidence="3" id="KW-1185">Reference proteome</keyword>
<feature type="transmembrane region" description="Helical" evidence="1">
    <location>
        <begin position="168"/>
        <end position="187"/>
    </location>
</feature>
<feature type="transmembrane region" description="Helical" evidence="1">
    <location>
        <begin position="58"/>
        <end position="79"/>
    </location>
</feature>
<dbReference type="STRING" id="410359.Pcal_1022"/>
<organism evidence="2 3">
    <name type="scientific">Pyrobaculum calidifontis (strain DSM 21063 / JCM 11548 / VA1)</name>
    <dbReference type="NCBI Taxonomy" id="410359"/>
    <lineage>
        <taxon>Archaea</taxon>
        <taxon>Thermoproteota</taxon>
        <taxon>Thermoprotei</taxon>
        <taxon>Thermoproteales</taxon>
        <taxon>Thermoproteaceae</taxon>
        <taxon>Pyrobaculum</taxon>
    </lineage>
</organism>
<keyword evidence="1" id="KW-0472">Membrane</keyword>
<keyword evidence="1" id="KW-1133">Transmembrane helix</keyword>